<name>A0A7I4Y8F2_HAECO</name>
<feature type="compositionally biased region" description="Basic and acidic residues" evidence="1">
    <location>
        <begin position="119"/>
        <end position="129"/>
    </location>
</feature>
<keyword evidence="2" id="KW-1185">Reference proteome</keyword>
<feature type="compositionally biased region" description="Polar residues" evidence="1">
    <location>
        <begin position="100"/>
        <end position="118"/>
    </location>
</feature>
<feature type="region of interest" description="Disordered" evidence="1">
    <location>
        <begin position="48"/>
        <end position="79"/>
    </location>
</feature>
<proteinExistence type="predicted"/>
<dbReference type="AlphaFoldDB" id="A0A7I4Y8F2"/>
<feature type="compositionally biased region" description="Low complexity" evidence="1">
    <location>
        <begin position="55"/>
        <end position="73"/>
    </location>
</feature>
<dbReference type="OrthoDB" id="5858482at2759"/>
<dbReference type="Proteomes" id="UP000025227">
    <property type="component" value="Unplaced"/>
</dbReference>
<protein>
    <submittedName>
        <fullName evidence="3">DFRP_C domain-containing protein</fullName>
    </submittedName>
</protein>
<dbReference type="OMA" id="AQYSNES"/>
<evidence type="ECO:0000256" key="1">
    <source>
        <dbReference type="SAM" id="MobiDB-lite"/>
    </source>
</evidence>
<feature type="region of interest" description="Disordered" evidence="1">
    <location>
        <begin position="100"/>
        <end position="130"/>
    </location>
</feature>
<dbReference type="WBParaSite" id="HCON_00066580-00001">
    <property type="protein sequence ID" value="HCON_00066580-00001"/>
    <property type="gene ID" value="HCON_00066580"/>
</dbReference>
<evidence type="ECO:0000313" key="3">
    <source>
        <dbReference type="WBParaSite" id="HCON_00066580-00001"/>
    </source>
</evidence>
<organism evidence="2 3">
    <name type="scientific">Haemonchus contortus</name>
    <name type="common">Barber pole worm</name>
    <dbReference type="NCBI Taxonomy" id="6289"/>
    <lineage>
        <taxon>Eukaryota</taxon>
        <taxon>Metazoa</taxon>
        <taxon>Ecdysozoa</taxon>
        <taxon>Nematoda</taxon>
        <taxon>Chromadorea</taxon>
        <taxon>Rhabditida</taxon>
        <taxon>Rhabditina</taxon>
        <taxon>Rhabditomorpha</taxon>
        <taxon>Strongyloidea</taxon>
        <taxon>Trichostrongylidae</taxon>
        <taxon>Haemonchus</taxon>
    </lineage>
</organism>
<sequence>MQRIVAFIYRILEQVASQTVIMLLPAMFLSGFTICCCCQKNLTPKAQYSDESETSRSSSGSTSSSSSSPISETVKNGHATTAEEREAFRLWLLSLKSPENNKPSQVNIEKTQSTMDMDSTQRESERSNDTDENVFALKAAQSQTIVHPSLVTKKGNIDKSLFRGRNKAQIKALEAEMQSDHDSDRDRTTEAVKAVNAEGPKIKWADSKCVVFETSEENTLDDDEVPDEPDLW</sequence>
<reference evidence="3" key="1">
    <citation type="submission" date="2020-12" db="UniProtKB">
        <authorList>
            <consortium name="WormBaseParasite"/>
        </authorList>
    </citation>
    <scope>IDENTIFICATION</scope>
    <source>
        <strain evidence="3">MHco3</strain>
    </source>
</reference>
<accession>A0A7I4Y8F2</accession>
<evidence type="ECO:0000313" key="2">
    <source>
        <dbReference type="Proteomes" id="UP000025227"/>
    </source>
</evidence>